<protein>
    <submittedName>
        <fullName evidence="1">Uncharacterized protein</fullName>
    </submittedName>
</protein>
<reference evidence="1" key="2">
    <citation type="submission" date="2020-11" db="EMBL/GenBank/DDBJ databases">
        <authorList>
            <person name="McCartney M.A."/>
            <person name="Auch B."/>
            <person name="Kono T."/>
            <person name="Mallez S."/>
            <person name="Becker A."/>
            <person name="Gohl D.M."/>
            <person name="Silverstein K.A.T."/>
            <person name="Koren S."/>
            <person name="Bechman K.B."/>
            <person name="Herman A."/>
            <person name="Abrahante J.E."/>
            <person name="Garbe J."/>
        </authorList>
    </citation>
    <scope>NUCLEOTIDE SEQUENCE</scope>
    <source>
        <strain evidence="1">Duluth1</strain>
        <tissue evidence="1">Whole animal</tissue>
    </source>
</reference>
<evidence type="ECO:0000313" key="2">
    <source>
        <dbReference type="Proteomes" id="UP000828390"/>
    </source>
</evidence>
<dbReference type="Proteomes" id="UP000828390">
    <property type="component" value="Unassembled WGS sequence"/>
</dbReference>
<organism evidence="1 2">
    <name type="scientific">Dreissena polymorpha</name>
    <name type="common">Zebra mussel</name>
    <name type="synonym">Mytilus polymorpha</name>
    <dbReference type="NCBI Taxonomy" id="45954"/>
    <lineage>
        <taxon>Eukaryota</taxon>
        <taxon>Metazoa</taxon>
        <taxon>Spiralia</taxon>
        <taxon>Lophotrochozoa</taxon>
        <taxon>Mollusca</taxon>
        <taxon>Bivalvia</taxon>
        <taxon>Autobranchia</taxon>
        <taxon>Heteroconchia</taxon>
        <taxon>Euheterodonta</taxon>
        <taxon>Imparidentia</taxon>
        <taxon>Neoheterodontei</taxon>
        <taxon>Myida</taxon>
        <taxon>Dreissenoidea</taxon>
        <taxon>Dreissenidae</taxon>
        <taxon>Dreissena</taxon>
    </lineage>
</organism>
<dbReference type="EMBL" id="JAIWYP010000008">
    <property type="protein sequence ID" value="KAH3789215.1"/>
    <property type="molecule type" value="Genomic_DNA"/>
</dbReference>
<gene>
    <name evidence="1" type="ORF">DPMN_167390</name>
</gene>
<comment type="caution">
    <text evidence="1">The sequence shown here is derived from an EMBL/GenBank/DDBJ whole genome shotgun (WGS) entry which is preliminary data.</text>
</comment>
<reference evidence="1" key="1">
    <citation type="journal article" date="2019" name="bioRxiv">
        <title>The Genome of the Zebra Mussel, Dreissena polymorpha: A Resource for Invasive Species Research.</title>
        <authorList>
            <person name="McCartney M.A."/>
            <person name="Auch B."/>
            <person name="Kono T."/>
            <person name="Mallez S."/>
            <person name="Zhang Y."/>
            <person name="Obille A."/>
            <person name="Becker A."/>
            <person name="Abrahante J.E."/>
            <person name="Garbe J."/>
            <person name="Badalamenti J.P."/>
            <person name="Herman A."/>
            <person name="Mangelson H."/>
            <person name="Liachko I."/>
            <person name="Sullivan S."/>
            <person name="Sone E.D."/>
            <person name="Koren S."/>
            <person name="Silverstein K.A.T."/>
            <person name="Beckman K.B."/>
            <person name="Gohl D.M."/>
        </authorList>
    </citation>
    <scope>NUCLEOTIDE SEQUENCE</scope>
    <source>
        <strain evidence="1">Duluth1</strain>
        <tissue evidence="1">Whole animal</tissue>
    </source>
</reference>
<evidence type="ECO:0000313" key="1">
    <source>
        <dbReference type="EMBL" id="KAH3789215.1"/>
    </source>
</evidence>
<proteinExistence type="predicted"/>
<accession>A0A9D4IWB8</accession>
<name>A0A9D4IWB8_DREPO</name>
<sequence length="63" mass="6779">MLAKSLASLTQLKTLSVRVQKDTPGLSEALSGLNIKSLSVSDTWNGLRVNNESQSLPSLTQHN</sequence>
<dbReference type="AlphaFoldDB" id="A0A9D4IWB8"/>
<keyword evidence="2" id="KW-1185">Reference proteome</keyword>